<accession>A0A917XPG8</accession>
<evidence type="ECO:0000256" key="1">
    <source>
        <dbReference type="ARBA" id="ARBA00022490"/>
    </source>
</evidence>
<reference evidence="6" key="2">
    <citation type="submission" date="2020-09" db="EMBL/GenBank/DDBJ databases">
        <authorList>
            <person name="Sun Q."/>
            <person name="Zhou Y."/>
        </authorList>
    </citation>
    <scope>NUCLEOTIDE SEQUENCE</scope>
    <source>
        <strain evidence="6">CGMCC 4.7110</strain>
    </source>
</reference>
<dbReference type="RefSeq" id="WP_189269620.1">
    <property type="nucleotide sequence ID" value="NZ_BMML01000055.1"/>
</dbReference>
<evidence type="ECO:0000256" key="3">
    <source>
        <dbReference type="ARBA" id="ARBA00023315"/>
    </source>
</evidence>
<keyword evidence="7" id="KW-1185">Reference proteome</keyword>
<evidence type="ECO:0000259" key="4">
    <source>
        <dbReference type="Pfam" id="PF08541"/>
    </source>
</evidence>
<evidence type="ECO:0008006" key="8">
    <source>
        <dbReference type="Google" id="ProtNLM"/>
    </source>
</evidence>
<evidence type="ECO:0000259" key="5">
    <source>
        <dbReference type="Pfam" id="PF08545"/>
    </source>
</evidence>
<dbReference type="Proteomes" id="UP000653411">
    <property type="component" value="Unassembled WGS sequence"/>
</dbReference>
<name>A0A917XPG8_9ACTN</name>
<evidence type="ECO:0000313" key="7">
    <source>
        <dbReference type="Proteomes" id="UP000653411"/>
    </source>
</evidence>
<dbReference type="Pfam" id="PF08545">
    <property type="entry name" value="ACP_syn_III"/>
    <property type="match status" value="1"/>
</dbReference>
<protein>
    <recommendedName>
        <fullName evidence="8">3-oxoacyl-ACP synthase</fullName>
    </recommendedName>
</protein>
<keyword evidence="2" id="KW-0808">Transferase</keyword>
<keyword evidence="1" id="KW-0963">Cytoplasm</keyword>
<dbReference type="PANTHER" id="PTHR34069">
    <property type="entry name" value="3-OXOACYL-[ACYL-CARRIER-PROTEIN] SYNTHASE 3"/>
    <property type="match status" value="1"/>
</dbReference>
<dbReference type="InterPro" id="IPR013747">
    <property type="entry name" value="ACP_syn_III_C"/>
</dbReference>
<comment type="caution">
    <text evidence="6">The sequence shown here is derived from an EMBL/GenBank/DDBJ whole genome shotgun (WGS) entry which is preliminary data.</text>
</comment>
<dbReference type="InterPro" id="IPR016039">
    <property type="entry name" value="Thiolase-like"/>
</dbReference>
<proteinExistence type="predicted"/>
<organism evidence="6 7">
    <name type="scientific">Streptomyces fuscichromogenes</name>
    <dbReference type="NCBI Taxonomy" id="1324013"/>
    <lineage>
        <taxon>Bacteria</taxon>
        <taxon>Bacillati</taxon>
        <taxon>Actinomycetota</taxon>
        <taxon>Actinomycetes</taxon>
        <taxon>Kitasatosporales</taxon>
        <taxon>Streptomycetaceae</taxon>
        <taxon>Streptomyces</taxon>
    </lineage>
</organism>
<dbReference type="InterPro" id="IPR013751">
    <property type="entry name" value="ACP_syn_III_N"/>
</dbReference>
<dbReference type="GO" id="GO:0044550">
    <property type="term" value="P:secondary metabolite biosynthetic process"/>
    <property type="evidence" value="ECO:0007669"/>
    <property type="project" value="TreeGrafter"/>
</dbReference>
<dbReference type="Pfam" id="PF08541">
    <property type="entry name" value="ACP_syn_III_C"/>
    <property type="match status" value="1"/>
</dbReference>
<sequence length="341" mass="36375">MKVENIFLAGIGTFLPDRVTTAQAVENGWYDEESRAASGMISVGVAGGTPAPDMAVAAAREAVKRSEHRPDDFAALLHTPVHHQGPEIWSAPHYVLHQTLDRPVPALEIRQGCLGMITSMRLAAQWLTTDPGRDAVLLTAGDNFSTPGIDRWRVSSHYLLGDGGSAAVVSRREGFARLLAVHSVSCPEAEVLHRGGEPLFPPSVTAGRPLDLEERSEWIRAQWAAGVLPPLFHLGDVVTQVVGRVLADTALHLDDIARVAHSAVALDQIRNGFLDPLGIDEDRGTWQFNRTLGHSAGTDQIAGLEHLLDSGQVGPGDRVLLLAAAVGMEVGAAVVEITATP</sequence>
<evidence type="ECO:0000313" key="6">
    <source>
        <dbReference type="EMBL" id="GGN46521.1"/>
    </source>
</evidence>
<dbReference type="GO" id="GO:0004315">
    <property type="term" value="F:3-oxoacyl-[acyl-carrier-protein] synthase activity"/>
    <property type="evidence" value="ECO:0007669"/>
    <property type="project" value="InterPro"/>
</dbReference>
<dbReference type="PANTHER" id="PTHR34069:SF2">
    <property type="entry name" value="BETA-KETOACYL-[ACYL-CARRIER-PROTEIN] SYNTHASE III"/>
    <property type="match status" value="1"/>
</dbReference>
<dbReference type="SUPFAM" id="SSF53901">
    <property type="entry name" value="Thiolase-like"/>
    <property type="match status" value="1"/>
</dbReference>
<reference evidence="6" key="1">
    <citation type="journal article" date="2014" name="Int. J. Syst. Evol. Microbiol.">
        <title>Complete genome sequence of Corynebacterium casei LMG S-19264T (=DSM 44701T), isolated from a smear-ripened cheese.</title>
        <authorList>
            <consortium name="US DOE Joint Genome Institute (JGI-PGF)"/>
            <person name="Walter F."/>
            <person name="Albersmeier A."/>
            <person name="Kalinowski J."/>
            <person name="Ruckert C."/>
        </authorList>
    </citation>
    <scope>NUCLEOTIDE SEQUENCE</scope>
    <source>
        <strain evidence="6">CGMCC 4.7110</strain>
    </source>
</reference>
<dbReference type="GO" id="GO:0006633">
    <property type="term" value="P:fatty acid biosynthetic process"/>
    <property type="evidence" value="ECO:0007669"/>
    <property type="project" value="InterPro"/>
</dbReference>
<keyword evidence="3" id="KW-0012">Acyltransferase</keyword>
<feature type="domain" description="Beta-ketoacyl-[acyl-carrier-protein] synthase III C-terminal" evidence="4">
    <location>
        <begin position="246"/>
        <end position="337"/>
    </location>
</feature>
<feature type="domain" description="Beta-ketoacyl-[acyl-carrier-protein] synthase III N-terminal" evidence="5">
    <location>
        <begin position="108"/>
        <end position="182"/>
    </location>
</feature>
<evidence type="ECO:0000256" key="2">
    <source>
        <dbReference type="ARBA" id="ARBA00022679"/>
    </source>
</evidence>
<gene>
    <name evidence="6" type="ORF">GCM10011578_099510</name>
</gene>
<dbReference type="EMBL" id="BMML01000055">
    <property type="protein sequence ID" value="GGN46521.1"/>
    <property type="molecule type" value="Genomic_DNA"/>
</dbReference>
<dbReference type="AlphaFoldDB" id="A0A917XPG8"/>
<dbReference type="Gene3D" id="3.40.47.10">
    <property type="match status" value="2"/>
</dbReference>
<dbReference type="CDD" id="cd00827">
    <property type="entry name" value="init_cond_enzymes"/>
    <property type="match status" value="1"/>
</dbReference>